<comment type="caution">
    <text evidence="5">The sequence shown here is derived from an EMBL/GenBank/DDBJ whole genome shotgun (WGS) entry which is preliminary data.</text>
</comment>
<comment type="similarity">
    <text evidence="1 2">Belongs to the small heat shock protein (HSP20) family.</text>
</comment>
<sequence>MMLVKSNGIPVLPTIFDDFFRDWSSTNFSKTNTSLPAVNIKENEDEFTVEVAVPGMNKKDFQIDLDNDVLTISSEKEAENEETKDNYTRREYSYQSFKRSFNLPKNVVDSDKIKATYKNGELSIVIPKLEEAKPKPARLIEVK</sequence>
<feature type="domain" description="CS" evidence="4">
    <location>
        <begin position="33"/>
        <end position="140"/>
    </location>
</feature>
<dbReference type="InterPro" id="IPR008978">
    <property type="entry name" value="HSP20-like_chaperone"/>
</dbReference>
<organism evidence="5 6">
    <name type="scientific">Aureibaculum marinum</name>
    <dbReference type="NCBI Taxonomy" id="2487930"/>
    <lineage>
        <taxon>Bacteria</taxon>
        <taxon>Pseudomonadati</taxon>
        <taxon>Bacteroidota</taxon>
        <taxon>Flavobacteriia</taxon>
        <taxon>Flavobacteriales</taxon>
        <taxon>Flavobacteriaceae</taxon>
        <taxon>Aureibaculum</taxon>
    </lineage>
</organism>
<dbReference type="InterPro" id="IPR031107">
    <property type="entry name" value="Small_HSP"/>
</dbReference>
<proteinExistence type="inferred from homology"/>
<dbReference type="Pfam" id="PF00011">
    <property type="entry name" value="HSP20"/>
    <property type="match status" value="1"/>
</dbReference>
<evidence type="ECO:0000256" key="1">
    <source>
        <dbReference type="PROSITE-ProRule" id="PRU00285"/>
    </source>
</evidence>
<protein>
    <submittedName>
        <fullName evidence="5">Hsp20/alpha crystallin family protein</fullName>
    </submittedName>
</protein>
<dbReference type="CDD" id="cd06464">
    <property type="entry name" value="ACD_sHsps-like"/>
    <property type="match status" value="1"/>
</dbReference>
<gene>
    <name evidence="5" type="ORF">EGM88_12070</name>
</gene>
<dbReference type="SUPFAM" id="SSF49764">
    <property type="entry name" value="HSP20-like chaperones"/>
    <property type="match status" value="1"/>
</dbReference>
<dbReference type="InterPro" id="IPR007052">
    <property type="entry name" value="CS_dom"/>
</dbReference>
<dbReference type="PROSITE" id="PS51203">
    <property type="entry name" value="CS"/>
    <property type="match status" value="1"/>
</dbReference>
<feature type="domain" description="SHSP" evidence="3">
    <location>
        <begin position="29"/>
        <end position="143"/>
    </location>
</feature>
<evidence type="ECO:0000313" key="5">
    <source>
        <dbReference type="EMBL" id="RPD94471.1"/>
    </source>
</evidence>
<dbReference type="Gene3D" id="2.60.40.790">
    <property type="match status" value="1"/>
</dbReference>
<name>A0A3N4NE73_9FLAO</name>
<dbReference type="AlphaFoldDB" id="A0A3N4NE73"/>
<dbReference type="Proteomes" id="UP000270856">
    <property type="component" value="Unassembled WGS sequence"/>
</dbReference>
<reference evidence="5 6" key="1">
    <citation type="submission" date="2018-11" db="EMBL/GenBank/DDBJ databases">
        <title>Aureibaculum marinum gen. nov., sp. nov., a member of the family Flavobacteriaceae isolated from the Bohai Sea.</title>
        <authorList>
            <person name="Ji X."/>
        </authorList>
    </citation>
    <scope>NUCLEOTIDE SEQUENCE [LARGE SCALE GENOMIC DNA]</scope>
    <source>
        <strain evidence="5 6">BH-SD17</strain>
    </source>
</reference>
<evidence type="ECO:0000256" key="2">
    <source>
        <dbReference type="RuleBase" id="RU003616"/>
    </source>
</evidence>
<evidence type="ECO:0000259" key="4">
    <source>
        <dbReference type="PROSITE" id="PS51203"/>
    </source>
</evidence>
<dbReference type="InterPro" id="IPR002068">
    <property type="entry name" value="A-crystallin/Hsp20_dom"/>
</dbReference>
<dbReference type="PROSITE" id="PS01031">
    <property type="entry name" value="SHSP"/>
    <property type="match status" value="1"/>
</dbReference>
<dbReference type="OrthoDB" id="9814487at2"/>
<evidence type="ECO:0000313" key="6">
    <source>
        <dbReference type="Proteomes" id="UP000270856"/>
    </source>
</evidence>
<dbReference type="EMBL" id="RPFJ01000017">
    <property type="protein sequence ID" value="RPD94471.1"/>
    <property type="molecule type" value="Genomic_DNA"/>
</dbReference>
<accession>A0A3N4NE73</accession>
<keyword evidence="6" id="KW-1185">Reference proteome</keyword>
<dbReference type="PANTHER" id="PTHR11527">
    <property type="entry name" value="HEAT-SHOCK PROTEIN 20 FAMILY MEMBER"/>
    <property type="match status" value="1"/>
</dbReference>
<evidence type="ECO:0000259" key="3">
    <source>
        <dbReference type="PROSITE" id="PS01031"/>
    </source>
</evidence>